<evidence type="ECO:0000313" key="2">
    <source>
        <dbReference type="Proteomes" id="UP000219514"/>
    </source>
</evidence>
<keyword evidence="2" id="KW-1185">Reference proteome</keyword>
<sequence length="96" mass="9838">MSDRYRDFAASGLGATITERLGLPRPAVAVAPGFIVTEMTARMPLGTRGIGSRINSLQQGGLPVDVGETIAWLASPGVAAVNGQVVRVCGQSMLGA</sequence>
<evidence type="ECO:0000313" key="1">
    <source>
        <dbReference type="EMBL" id="SNX98811.1"/>
    </source>
</evidence>
<dbReference type="EMBL" id="OBDO01000012">
    <property type="protein sequence ID" value="SNX98811.1"/>
    <property type="molecule type" value="Genomic_DNA"/>
</dbReference>
<reference evidence="1 2" key="1">
    <citation type="submission" date="2017-09" db="EMBL/GenBank/DDBJ databases">
        <authorList>
            <person name="Ehlers B."/>
            <person name="Leendertz F.H."/>
        </authorList>
    </citation>
    <scope>NUCLEOTIDE SEQUENCE [LARGE SCALE GENOMIC DNA]</scope>
    <source>
        <strain evidence="1 2">DSM 46844</strain>
    </source>
</reference>
<proteinExistence type="predicted"/>
<name>A0A285ELF4_9ACTN</name>
<dbReference type="RefSeq" id="WP_245854055.1">
    <property type="nucleotide sequence ID" value="NZ_JACHXB010000008.1"/>
</dbReference>
<accession>A0A285ELF4</accession>
<gene>
    <name evidence="1" type="ORF">SAMN06893097_112107</name>
</gene>
<dbReference type="SUPFAM" id="SSF51735">
    <property type="entry name" value="NAD(P)-binding Rossmann-fold domains"/>
    <property type="match status" value="1"/>
</dbReference>
<dbReference type="Proteomes" id="UP000219514">
    <property type="component" value="Unassembled WGS sequence"/>
</dbReference>
<dbReference type="AlphaFoldDB" id="A0A285ELF4"/>
<dbReference type="InterPro" id="IPR036291">
    <property type="entry name" value="NAD(P)-bd_dom_sf"/>
</dbReference>
<organism evidence="1 2">
    <name type="scientific">Geodermatophilus sabuli</name>
    <dbReference type="NCBI Taxonomy" id="1564158"/>
    <lineage>
        <taxon>Bacteria</taxon>
        <taxon>Bacillati</taxon>
        <taxon>Actinomycetota</taxon>
        <taxon>Actinomycetes</taxon>
        <taxon>Geodermatophilales</taxon>
        <taxon>Geodermatophilaceae</taxon>
        <taxon>Geodermatophilus</taxon>
    </lineage>
</organism>
<dbReference type="Gene3D" id="3.40.50.720">
    <property type="entry name" value="NAD(P)-binding Rossmann-like Domain"/>
    <property type="match status" value="1"/>
</dbReference>
<protein>
    <submittedName>
        <fullName evidence="1">3-oxoacyl-[acyl-carrier protein] reductase</fullName>
    </submittedName>
</protein>